<keyword evidence="2" id="KW-0210">Decarboxylase</keyword>
<dbReference type="Gene3D" id="3.40.449.10">
    <property type="entry name" value="Phosphoenolpyruvate Carboxykinase, domain 1"/>
    <property type="match status" value="1"/>
</dbReference>
<protein>
    <recommendedName>
        <fullName evidence="6">Phosphoenolpyruvate carboxykinase (ATP)</fullName>
    </recommendedName>
</protein>
<comment type="caution">
    <text evidence="4">The sequence shown here is derived from an EMBL/GenBank/DDBJ whole genome shotgun (WGS) entry which is preliminary data.</text>
</comment>
<feature type="compositionally biased region" description="Low complexity" evidence="3">
    <location>
        <begin position="14"/>
        <end position="25"/>
    </location>
</feature>
<feature type="region of interest" description="Disordered" evidence="3">
    <location>
        <begin position="95"/>
        <end position="128"/>
    </location>
</feature>
<evidence type="ECO:0000313" key="5">
    <source>
        <dbReference type="Proteomes" id="UP001202328"/>
    </source>
</evidence>
<dbReference type="InterPro" id="IPR008210">
    <property type="entry name" value="PEP_carboxykinase_N"/>
</dbReference>
<dbReference type="Proteomes" id="UP001202328">
    <property type="component" value="Unassembled WGS sequence"/>
</dbReference>
<keyword evidence="5" id="KW-1185">Reference proteome</keyword>
<evidence type="ECO:0000256" key="1">
    <source>
        <dbReference type="ARBA" id="ARBA00022432"/>
    </source>
</evidence>
<accession>A0AAD4SJA2</accession>
<keyword evidence="1" id="KW-0312">Gluconeogenesis</keyword>
<organism evidence="4 5">
    <name type="scientific">Papaver atlanticum</name>
    <dbReference type="NCBI Taxonomy" id="357466"/>
    <lineage>
        <taxon>Eukaryota</taxon>
        <taxon>Viridiplantae</taxon>
        <taxon>Streptophyta</taxon>
        <taxon>Embryophyta</taxon>
        <taxon>Tracheophyta</taxon>
        <taxon>Spermatophyta</taxon>
        <taxon>Magnoliopsida</taxon>
        <taxon>Ranunculales</taxon>
        <taxon>Papaveraceae</taxon>
        <taxon>Papaveroideae</taxon>
        <taxon>Papaver</taxon>
    </lineage>
</organism>
<reference evidence="4" key="1">
    <citation type="submission" date="2022-04" db="EMBL/GenBank/DDBJ databases">
        <title>A functionally conserved STORR gene fusion in Papaver species that diverged 16.8 million years ago.</title>
        <authorList>
            <person name="Catania T."/>
        </authorList>
    </citation>
    <scope>NUCLEOTIDE SEQUENCE</scope>
    <source>
        <strain evidence="4">S-188037</strain>
    </source>
</reference>
<dbReference type="GO" id="GO:0004612">
    <property type="term" value="F:phosphoenolpyruvate carboxykinase (ATP) activity"/>
    <property type="evidence" value="ECO:0007669"/>
    <property type="project" value="InterPro"/>
</dbReference>
<feature type="region of interest" description="Disordered" evidence="3">
    <location>
        <begin position="1"/>
        <end position="25"/>
    </location>
</feature>
<dbReference type="PANTHER" id="PTHR30031:SF0">
    <property type="entry name" value="PHOSPHOENOLPYRUVATE CARBOXYKINASE (ATP)"/>
    <property type="match status" value="1"/>
</dbReference>
<dbReference type="SUPFAM" id="SSF68923">
    <property type="entry name" value="PEP carboxykinase N-terminal domain"/>
    <property type="match status" value="1"/>
</dbReference>
<feature type="compositionally biased region" description="Basic and acidic residues" evidence="3">
    <location>
        <begin position="107"/>
        <end position="117"/>
    </location>
</feature>
<feature type="compositionally biased region" description="Basic and acidic residues" evidence="3">
    <location>
        <begin position="185"/>
        <end position="195"/>
    </location>
</feature>
<proteinExistence type="predicted"/>
<name>A0AAD4SJA2_9MAGN</name>
<evidence type="ECO:0008006" key="6">
    <source>
        <dbReference type="Google" id="ProtNLM"/>
    </source>
</evidence>
<feature type="non-terminal residue" evidence="4">
    <location>
        <position position="204"/>
    </location>
</feature>
<dbReference type="InterPro" id="IPR001272">
    <property type="entry name" value="PEP_carboxykinase_ATP"/>
</dbReference>
<sequence>MAGNGNGVEFSFVGTANGNGTARNGLAKIQTHEKKPNGICHDDTAAPVKAQTLDQLHSFQKKKSAPTTPIKGSQGALFAEEDRSKQQLQSISASLASLTRETGPRVVKGDPAKKGPETPKASHVSHHHHFTPTLSISDSALKFTHILYNLSPAELYEQAIKYEHGSFITSSGALATLSGAKTGRSPRDKRVVKDETTEDELWWG</sequence>
<dbReference type="GO" id="GO:0005829">
    <property type="term" value="C:cytosol"/>
    <property type="evidence" value="ECO:0007669"/>
    <property type="project" value="TreeGrafter"/>
</dbReference>
<evidence type="ECO:0000256" key="3">
    <source>
        <dbReference type="SAM" id="MobiDB-lite"/>
    </source>
</evidence>
<feature type="region of interest" description="Disordered" evidence="3">
    <location>
        <begin position="178"/>
        <end position="204"/>
    </location>
</feature>
<dbReference type="Pfam" id="PF01293">
    <property type="entry name" value="PEPCK_ATP"/>
    <property type="match status" value="1"/>
</dbReference>
<keyword evidence="2" id="KW-0456">Lyase</keyword>
<gene>
    <name evidence="4" type="ORF">MKW98_013047</name>
</gene>
<dbReference type="AlphaFoldDB" id="A0AAD4SJA2"/>
<dbReference type="GO" id="GO:0005524">
    <property type="term" value="F:ATP binding"/>
    <property type="evidence" value="ECO:0007669"/>
    <property type="project" value="InterPro"/>
</dbReference>
<evidence type="ECO:0000256" key="2">
    <source>
        <dbReference type="ARBA" id="ARBA00022793"/>
    </source>
</evidence>
<dbReference type="EMBL" id="JAJJMB010010308">
    <property type="protein sequence ID" value="KAI3909993.1"/>
    <property type="molecule type" value="Genomic_DNA"/>
</dbReference>
<evidence type="ECO:0000313" key="4">
    <source>
        <dbReference type="EMBL" id="KAI3909993.1"/>
    </source>
</evidence>
<dbReference type="PANTHER" id="PTHR30031">
    <property type="entry name" value="PHOSPHOENOLPYRUVATE CARBOXYKINASE ATP"/>
    <property type="match status" value="1"/>
</dbReference>
<dbReference type="GO" id="GO:0006094">
    <property type="term" value="P:gluconeogenesis"/>
    <property type="evidence" value="ECO:0007669"/>
    <property type="project" value="UniProtKB-KW"/>
</dbReference>